<feature type="region of interest" description="Disordered" evidence="1">
    <location>
        <begin position="228"/>
        <end position="263"/>
    </location>
</feature>
<proteinExistence type="predicted"/>
<organism evidence="2 3">
    <name type="scientific">Caldibacillus debilis GB1</name>
    <dbReference type="NCBI Taxonomy" id="1339248"/>
    <lineage>
        <taxon>Bacteria</taxon>
        <taxon>Bacillati</taxon>
        <taxon>Bacillota</taxon>
        <taxon>Bacilli</taxon>
        <taxon>Bacillales</taxon>
        <taxon>Bacillaceae</taxon>
        <taxon>Caldibacillus</taxon>
    </lineage>
</organism>
<evidence type="ECO:0000313" key="3">
    <source>
        <dbReference type="Proteomes" id="UP000286235"/>
    </source>
</evidence>
<name>A0A420VFG0_9BACI</name>
<protein>
    <submittedName>
        <fullName evidence="2">Uncharacterized protein</fullName>
    </submittedName>
</protein>
<dbReference type="RefSeq" id="WP_147402780.1">
    <property type="nucleotide sequence ID" value="NZ_AZRV01000023.1"/>
</dbReference>
<evidence type="ECO:0000313" key="2">
    <source>
        <dbReference type="EMBL" id="RKO62351.1"/>
    </source>
</evidence>
<dbReference type="AlphaFoldDB" id="A0A420VFG0"/>
<reference evidence="2 3" key="1">
    <citation type="submission" date="2013-12" db="EMBL/GenBank/DDBJ databases">
        <title>Genome and proteome characterization of Caldibacillus debilis GB1 derived from a cellulolytic aero-tolerant co-culture.</title>
        <authorList>
            <person name="Wushke S.T."/>
            <person name="Zhang X."/>
            <person name="Fristensky B."/>
            <person name="Wilkins J.A."/>
            <person name="Levin D.B."/>
            <person name="Sparling R."/>
        </authorList>
    </citation>
    <scope>NUCLEOTIDE SEQUENCE [LARGE SCALE GENOMIC DNA]</scope>
    <source>
        <strain evidence="2 3">GB1</strain>
    </source>
</reference>
<keyword evidence="3" id="KW-1185">Reference proteome</keyword>
<dbReference type="EMBL" id="AZRV01000023">
    <property type="protein sequence ID" value="RKO62351.1"/>
    <property type="molecule type" value="Genomic_DNA"/>
</dbReference>
<accession>A0A420VFG0</accession>
<gene>
    <name evidence="2" type="ORF">Cdeb_01088</name>
</gene>
<sequence length="296" mass="32236">MKTNTATLKRIPGVDTILFHFIIKTQTYEMGTNFPILIPATAGEPNVTAEPVVKDGVAAVKDEDVQRVARNGKITVDIGGAALLKFSREQVRSLKEKNVAVHVKSGAAAIELPAAYFEDAGDATVAIKKRKDLDGKVQALSGIYSFEIKQGGKEVAKFDKNRPAKLYFTVDQSKVKNPKNVKVLYYDEEKKKWTEREDLKPVYDPKTGVAVAETLRLSTYAVFEGTGETDKNAPAVPGGQAGGDKNGDRQGEPADKGGKRLPDTAAGDSNWLFAGILLTLSGICVHRIQKRRIHQQ</sequence>
<evidence type="ECO:0000256" key="1">
    <source>
        <dbReference type="SAM" id="MobiDB-lite"/>
    </source>
</evidence>
<dbReference type="Proteomes" id="UP000286235">
    <property type="component" value="Unassembled WGS sequence"/>
</dbReference>
<comment type="caution">
    <text evidence="2">The sequence shown here is derived from an EMBL/GenBank/DDBJ whole genome shotgun (WGS) entry which is preliminary data.</text>
</comment>
<feature type="compositionally biased region" description="Basic and acidic residues" evidence="1">
    <location>
        <begin position="245"/>
        <end position="262"/>
    </location>
</feature>